<sequence>LANKDRVLHTAKTQNEPIVNVKGDYGQGTPADQHLYTTRGSANPTSLDAQKKF</sequence>
<dbReference type="Proteomes" id="UP000681720">
    <property type="component" value="Unassembled WGS sequence"/>
</dbReference>
<organism evidence="3 4">
    <name type="scientific">Rotaria magnacalcarata</name>
    <dbReference type="NCBI Taxonomy" id="392030"/>
    <lineage>
        <taxon>Eukaryota</taxon>
        <taxon>Metazoa</taxon>
        <taxon>Spiralia</taxon>
        <taxon>Gnathifera</taxon>
        <taxon>Rotifera</taxon>
        <taxon>Eurotatoria</taxon>
        <taxon>Bdelloidea</taxon>
        <taxon>Philodinida</taxon>
        <taxon>Philodinidae</taxon>
        <taxon>Rotaria</taxon>
    </lineage>
</organism>
<accession>A0A8S3DDI4</accession>
<evidence type="ECO:0000313" key="4">
    <source>
        <dbReference type="Proteomes" id="UP000681720"/>
    </source>
</evidence>
<name>A0A8S3DDI4_9BILA</name>
<proteinExistence type="predicted"/>
<feature type="compositionally biased region" description="Polar residues" evidence="1">
    <location>
        <begin position="35"/>
        <end position="53"/>
    </location>
</feature>
<evidence type="ECO:0000256" key="1">
    <source>
        <dbReference type="SAM" id="MobiDB-lite"/>
    </source>
</evidence>
<comment type="caution">
    <text evidence="3">The sequence shown here is derived from an EMBL/GenBank/DDBJ whole genome shotgun (WGS) entry which is preliminary data.</text>
</comment>
<feature type="region of interest" description="Disordered" evidence="1">
    <location>
        <begin position="20"/>
        <end position="53"/>
    </location>
</feature>
<protein>
    <submittedName>
        <fullName evidence="3">Uncharacterized protein</fullName>
    </submittedName>
</protein>
<dbReference type="Proteomes" id="UP000681967">
    <property type="component" value="Unassembled WGS sequence"/>
</dbReference>
<evidence type="ECO:0000313" key="2">
    <source>
        <dbReference type="EMBL" id="CAF4738256.1"/>
    </source>
</evidence>
<dbReference type="EMBL" id="CAJOBJ010191495">
    <property type="protein sequence ID" value="CAF4955055.1"/>
    <property type="molecule type" value="Genomic_DNA"/>
</dbReference>
<gene>
    <name evidence="2" type="ORF">BYL167_LOCUS45572</name>
    <name evidence="3" type="ORF">GIL414_LOCUS54538</name>
</gene>
<reference evidence="3" key="1">
    <citation type="submission" date="2021-02" db="EMBL/GenBank/DDBJ databases">
        <authorList>
            <person name="Nowell W R."/>
        </authorList>
    </citation>
    <scope>NUCLEOTIDE SEQUENCE</scope>
</reference>
<dbReference type="EMBL" id="CAJOBH010126767">
    <property type="protein sequence ID" value="CAF4738256.1"/>
    <property type="molecule type" value="Genomic_DNA"/>
</dbReference>
<dbReference type="AlphaFoldDB" id="A0A8S3DDI4"/>
<feature type="non-terminal residue" evidence="3">
    <location>
        <position position="1"/>
    </location>
</feature>
<evidence type="ECO:0000313" key="3">
    <source>
        <dbReference type="EMBL" id="CAF4955055.1"/>
    </source>
</evidence>